<name>A0A812U2V4_9DINO</name>
<sequence>MGSVVGRWSKASRASVENGVDAGDAGNAGNAGDAGDAERPLALQVGFVDGSEMVLTLPGVTLRSVTGRRSLEDLLLQLGKQLDYPPKHLVLTLDSRSFSADDWEKSLEELGIHEASRLLCVKTSPLSRALPASTHFARATAPSASSDQVSLYFELAAEGWRDFPWRGPVDIALNATVGDLWEDAQRILMEVADAWWKLGRQEAERESLTSRHRHAVPFFGGGGAAAAPVQPPLRPAPTADDAHVGHAFAGALPSEGDPYPCAHPWQARAGRVQESAGRATLPFGRCFERWGLLPSVLGIGLVSQEAAPASLNWARCDLHALPGTAGHVSIDHCSQHLTAITAWPVV</sequence>
<dbReference type="AlphaFoldDB" id="A0A812U2V4"/>
<dbReference type="EMBL" id="CAJNDS010002664">
    <property type="protein sequence ID" value="CAE7559875.1"/>
    <property type="molecule type" value="Genomic_DNA"/>
</dbReference>
<organism evidence="2 3">
    <name type="scientific">Symbiodinium natans</name>
    <dbReference type="NCBI Taxonomy" id="878477"/>
    <lineage>
        <taxon>Eukaryota</taxon>
        <taxon>Sar</taxon>
        <taxon>Alveolata</taxon>
        <taxon>Dinophyceae</taxon>
        <taxon>Suessiales</taxon>
        <taxon>Symbiodiniaceae</taxon>
        <taxon>Symbiodinium</taxon>
    </lineage>
</organism>
<evidence type="ECO:0000313" key="2">
    <source>
        <dbReference type="EMBL" id="CAE7559875.1"/>
    </source>
</evidence>
<evidence type="ECO:0000313" key="3">
    <source>
        <dbReference type="Proteomes" id="UP000604046"/>
    </source>
</evidence>
<comment type="caution">
    <text evidence="2">The sequence shown here is derived from an EMBL/GenBank/DDBJ whole genome shotgun (WGS) entry which is preliminary data.</text>
</comment>
<accession>A0A812U2V4</accession>
<feature type="compositionally biased region" description="Low complexity" evidence="1">
    <location>
        <begin position="18"/>
        <end position="34"/>
    </location>
</feature>
<protein>
    <submittedName>
        <fullName evidence="2">Uncharacterized protein</fullName>
    </submittedName>
</protein>
<dbReference type="Proteomes" id="UP000604046">
    <property type="component" value="Unassembled WGS sequence"/>
</dbReference>
<gene>
    <name evidence="2" type="ORF">SNAT2548_LOCUS31552</name>
</gene>
<keyword evidence="3" id="KW-1185">Reference proteome</keyword>
<dbReference type="OrthoDB" id="427481at2759"/>
<reference evidence="2" key="1">
    <citation type="submission" date="2021-02" db="EMBL/GenBank/DDBJ databases">
        <authorList>
            <person name="Dougan E. K."/>
            <person name="Rhodes N."/>
            <person name="Thang M."/>
            <person name="Chan C."/>
        </authorList>
    </citation>
    <scope>NUCLEOTIDE SEQUENCE</scope>
</reference>
<proteinExistence type="predicted"/>
<feature type="region of interest" description="Disordered" evidence="1">
    <location>
        <begin position="16"/>
        <end position="35"/>
    </location>
</feature>
<evidence type="ECO:0000256" key="1">
    <source>
        <dbReference type="SAM" id="MobiDB-lite"/>
    </source>
</evidence>